<feature type="transmembrane region" description="Helical" evidence="1">
    <location>
        <begin position="476"/>
        <end position="494"/>
    </location>
</feature>
<dbReference type="AlphaFoldDB" id="A0A8H6W9T1"/>
<gene>
    <name evidence="2" type="ORF">HMN09_00687200</name>
</gene>
<proteinExistence type="predicted"/>
<evidence type="ECO:0000256" key="1">
    <source>
        <dbReference type="SAM" id="Phobius"/>
    </source>
</evidence>
<name>A0A8H6W9T1_MYCCL</name>
<dbReference type="EMBL" id="JACAZE010000008">
    <property type="protein sequence ID" value="KAF7308386.1"/>
    <property type="molecule type" value="Genomic_DNA"/>
</dbReference>
<sequence>MQIQHLPPELLSLVFEHSVEDLDLKASSYIIPLTLSHVSMHWRAVALSTLDLWSFIFISPSSNGLQLLPSIQLLKHWLARSGQRPLVFRVTLQRDDNPGQGPMPGLNPNAVLRLLATHCFRWHKIDICVAEESHLEGLPACRAPNLVSMRVDYHIQSGLAIPIVPGVQLRTLKWKIPWHIRYSKPLSDLLPMGWTQLTKLILGKPVISPRDLAALLSSCSSLIHLKLSFSTPLDFGELPKDPVVLSDLRVFHLGYTGFETYPELFQSLTCPRLEELRVHFPDWAFDEEGQEMQTAASGSMASFIARSQCPLLHLEFDWTLPNTESLMRILWSVSGSLQTLHCPSRQYHGYFHSLSELMEMLQVHAGEPVLCPRLTKLALPPSVIENNLDDIGDLLESRRRLPGFCLDEIHFTMDDNSDLKLLNLAPVCDKVFVDFRTAGIHLAIEDARKAISLNLDIVELWKYNRDLERVRRRRRLLAALLYAMLVFHVLYLSFTRFF</sequence>
<reference evidence="2" key="1">
    <citation type="submission" date="2020-05" db="EMBL/GenBank/DDBJ databases">
        <title>Mycena genomes resolve the evolution of fungal bioluminescence.</title>
        <authorList>
            <person name="Tsai I.J."/>
        </authorList>
    </citation>
    <scope>NUCLEOTIDE SEQUENCE</scope>
    <source>
        <strain evidence="2">110903Hualien_Pintung</strain>
    </source>
</reference>
<dbReference type="Proteomes" id="UP000613580">
    <property type="component" value="Unassembled WGS sequence"/>
</dbReference>
<evidence type="ECO:0008006" key="4">
    <source>
        <dbReference type="Google" id="ProtNLM"/>
    </source>
</evidence>
<dbReference type="InterPro" id="IPR032675">
    <property type="entry name" value="LRR_dom_sf"/>
</dbReference>
<evidence type="ECO:0000313" key="3">
    <source>
        <dbReference type="Proteomes" id="UP000613580"/>
    </source>
</evidence>
<dbReference type="OrthoDB" id="2973282at2759"/>
<evidence type="ECO:0000313" key="2">
    <source>
        <dbReference type="EMBL" id="KAF7308386.1"/>
    </source>
</evidence>
<dbReference type="Gene3D" id="3.80.10.10">
    <property type="entry name" value="Ribonuclease Inhibitor"/>
    <property type="match status" value="1"/>
</dbReference>
<dbReference type="SUPFAM" id="SSF52047">
    <property type="entry name" value="RNI-like"/>
    <property type="match status" value="1"/>
</dbReference>
<keyword evidence="1" id="KW-1133">Transmembrane helix</keyword>
<accession>A0A8H6W9T1</accession>
<organism evidence="2 3">
    <name type="scientific">Mycena chlorophos</name>
    <name type="common">Agaric fungus</name>
    <name type="synonym">Agaricus chlorophos</name>
    <dbReference type="NCBI Taxonomy" id="658473"/>
    <lineage>
        <taxon>Eukaryota</taxon>
        <taxon>Fungi</taxon>
        <taxon>Dikarya</taxon>
        <taxon>Basidiomycota</taxon>
        <taxon>Agaricomycotina</taxon>
        <taxon>Agaricomycetes</taxon>
        <taxon>Agaricomycetidae</taxon>
        <taxon>Agaricales</taxon>
        <taxon>Marasmiineae</taxon>
        <taxon>Mycenaceae</taxon>
        <taxon>Mycena</taxon>
    </lineage>
</organism>
<keyword evidence="1" id="KW-0812">Transmembrane</keyword>
<keyword evidence="1" id="KW-0472">Membrane</keyword>
<comment type="caution">
    <text evidence="2">The sequence shown here is derived from an EMBL/GenBank/DDBJ whole genome shotgun (WGS) entry which is preliminary data.</text>
</comment>
<protein>
    <recommendedName>
        <fullName evidence="4">F-box domain-containing protein</fullName>
    </recommendedName>
</protein>
<keyword evidence="3" id="KW-1185">Reference proteome</keyword>